<reference evidence="2" key="7">
    <citation type="journal article" date="2017" name="Sci. Rep.">
        <title>Genomic features, phylogenetic relationships, and comparative genomics of Elizabethkingia anophelis strain EM361-97 isolated in Taiwan.</title>
        <authorList>
            <person name="Lin J.N."/>
            <person name="Lai C.H."/>
            <person name="Yang C.H."/>
            <person name="Huang Y.H."/>
            <person name="Lin H.H."/>
        </authorList>
    </citation>
    <scope>NUCLEOTIDE SEQUENCE</scope>
</reference>
<dbReference type="InterPro" id="IPR047951">
    <property type="entry name" value="Transpos_ISL3"/>
</dbReference>
<dbReference type="Pfam" id="PF01610">
    <property type="entry name" value="DDE_Tnp_ISL3"/>
    <property type="match status" value="1"/>
</dbReference>
<protein>
    <submittedName>
        <fullName evidence="3">Mobile element protein</fullName>
    </submittedName>
</protein>
<reference evidence="2" key="3">
    <citation type="journal article" date="2016" name="Genome Announc.">
        <title>Complete Genome Sequences of Four Strains from the 2015-2016 Elizabethkingia anophelis Outbreak.</title>
        <authorList>
            <person name="Nicholson A.C."/>
            <person name="Whitney A.M."/>
            <person name="Emery B.D."/>
            <person name="Bell M.E."/>
            <person name="Gartin J.T."/>
            <person name="Humrighouse B.W."/>
            <person name="Loparev V.N."/>
            <person name="Batra D."/>
            <person name="Sheth M."/>
            <person name="Rowe L.A."/>
            <person name="Juieng P."/>
            <person name="Knipe K."/>
            <person name="Gulvik C."/>
            <person name="McQuiston J.R."/>
        </authorList>
    </citation>
    <scope>NUCLEOTIDE SEQUENCE</scope>
</reference>
<dbReference type="RefSeq" id="WP_078406351.1">
    <property type="nucleotide sequence ID" value="NZ_FTQY01000002.1"/>
</dbReference>
<dbReference type="PANTHER" id="PTHR33498:SF1">
    <property type="entry name" value="TRANSPOSASE FOR INSERTION SEQUENCE ELEMENT IS1557"/>
    <property type="match status" value="1"/>
</dbReference>
<reference evidence="2" key="1">
    <citation type="journal article" date="2014" name="Genome Biol. Evol.">
        <title>Comparative genomic analysis of malaria mosquito vector-associated novel pathogen Elizabethkingia anophelis.</title>
        <authorList>
            <person name="Teo J."/>
            <person name="Tan S.Y."/>
            <person name="Liu Y."/>
            <person name="Tay M."/>
            <person name="Ding Y."/>
            <person name="Li Y."/>
            <person name="Kjelleberg S."/>
            <person name="Givskov M."/>
            <person name="Lin R.T."/>
            <person name="Yang L."/>
        </authorList>
    </citation>
    <scope>NUCLEOTIDE SEQUENCE</scope>
</reference>
<accession>A0A455ZH43</accession>
<dbReference type="InterPro" id="IPR002560">
    <property type="entry name" value="Transposase_DDE"/>
</dbReference>
<gene>
    <name evidence="2" type="primary">ICEEaIII(13)_0422_55595_56134</name>
</gene>
<evidence type="ECO:0000259" key="1">
    <source>
        <dbReference type="Pfam" id="PF01610"/>
    </source>
</evidence>
<evidence type="ECO:0000313" key="3">
    <source>
        <dbReference type="EMBL" id="DAC76143.1"/>
    </source>
</evidence>
<evidence type="ECO:0000313" key="2">
    <source>
        <dbReference type="EMBL" id="DAC76080.1"/>
    </source>
</evidence>
<name>A0A455ZH43_9FLAO</name>
<dbReference type="PANTHER" id="PTHR33498">
    <property type="entry name" value="TRANSPOSASE FOR INSERTION SEQUENCE ELEMENT IS1557"/>
    <property type="match status" value="1"/>
</dbReference>
<reference evidence="2" key="4">
    <citation type="journal article" date="2016" name="Sci. Rep.">
        <title>Genomic epidemiology and global diversity of the emerging bacterial pathogen Elizabethkingia anophelis.</title>
        <authorList>
            <person name="Breurec S."/>
            <person name="Criscuolo A."/>
            <person name="Diancourt L."/>
            <person name="Rendueles O."/>
            <person name="Vandenbogaert M."/>
            <person name="Passet V."/>
            <person name="Caro V."/>
            <person name="Rocha E.P."/>
            <person name="Touchon M."/>
            <person name="Brisse S."/>
        </authorList>
    </citation>
    <scope>NUCLEOTIDE SEQUENCE</scope>
</reference>
<organism evidence="2">
    <name type="scientific">Elizabethkingia anophelis</name>
    <dbReference type="NCBI Taxonomy" id="1117645"/>
    <lineage>
        <taxon>Bacteria</taxon>
        <taxon>Pseudomonadati</taxon>
        <taxon>Bacteroidota</taxon>
        <taxon>Flavobacteriia</taxon>
        <taxon>Flavobacteriales</taxon>
        <taxon>Weeksellaceae</taxon>
        <taxon>Elizabethkingia</taxon>
    </lineage>
</organism>
<feature type="domain" description="Transposase IS204/IS1001/IS1096/IS1165 DDE" evidence="1">
    <location>
        <begin position="60"/>
        <end position="178"/>
    </location>
</feature>
<sequence>MKQEPEICIKKLWKELKEKGHNKSYSAFCESLIYYNIRLGKKAKHIKPPKHIISLFKPSKMAMLFITSEEKLTFDQKIAVEKVCATSKDAAIILSFTRVFIQMMKTKQGYLLKDWIDRAINSGVKEIYHFAKSLLAEYASIENAINSPWSNGPVEGFVNKLKTIKRQMYGRASFELLRK</sequence>
<proteinExistence type="predicted"/>
<reference evidence="2" key="2">
    <citation type="journal article" date="2014" name="PLoS ONE">
        <title>Insights from the genome annotation of Elizabethkingia anophelis from the malaria vector Anopheles gambiae.</title>
        <authorList>
            <person name="Kukutla P."/>
            <person name="Lindberg B.G."/>
            <person name="Pei D."/>
            <person name="Rayl M."/>
            <person name="Yu W."/>
            <person name="Steritz M."/>
            <person name="Faye I."/>
            <person name="Xu J."/>
        </authorList>
    </citation>
    <scope>NUCLEOTIDE SEQUENCE</scope>
</reference>
<dbReference type="EMBL" id="BK010615">
    <property type="protein sequence ID" value="DAC76080.1"/>
    <property type="molecule type" value="Genomic_DNA"/>
</dbReference>
<reference evidence="2" key="6">
    <citation type="journal article" date="2017" name="Nat. Commun.">
        <title>Evolutionary dynamics and genomic features of the Elizabethkingia anophelis 2015 to 2016 Wisconsin outbreak strain.</title>
        <authorList>
            <person name="Perrin A."/>
            <person name="Larsonneur E."/>
            <person name="Nicholson A.C."/>
            <person name="Edwards D.J."/>
            <person name="Gundlach K.M."/>
            <person name="Whitney A.M."/>
            <person name="Gulvik C.A."/>
            <person name="Bell M.E."/>
            <person name="Rendueles O."/>
            <person name="Cury J."/>
            <person name="Hugon P."/>
            <person name="Clermont D."/>
            <person name="Enouf V."/>
            <person name="Loparev V."/>
            <person name="Juieng P."/>
            <person name="Monson T."/>
            <person name="Warshauer D."/>
            <person name="Elbadawi L.I."/>
            <person name="Walters M.S."/>
            <person name="Crist M.B."/>
            <person name="Noble-Wang J."/>
            <person name="Borlaug G."/>
            <person name="Rocha E.P.C."/>
            <person name="Criscuolo A."/>
            <person name="Touchon M."/>
            <person name="Davis J.P."/>
            <person name="Holt K.E."/>
            <person name="McQuiston J.R."/>
            <person name="Brisse S."/>
        </authorList>
    </citation>
    <scope>NUCLEOTIDE SEQUENCE</scope>
</reference>
<dbReference type="AlphaFoldDB" id="A0A455ZH43"/>
<reference evidence="2" key="5">
    <citation type="journal article" date="2017" name="Genome Announc.">
        <title>Complete Circularized Genome Sequences of Four Strains of Elizabethkingia anophelis, Including Two Novel Strains Isolated from Wild-Caught Anopheles sinensis.</title>
        <authorList>
            <person name="Pei D."/>
            <person name="Nicholson A.C."/>
            <person name="Jiang J."/>
            <person name="Chen H."/>
            <person name="Whitney A.M."/>
            <person name="Villarma A."/>
            <person name="Bell M."/>
            <person name="Humrighouse B."/>
            <person name="Rowe L.A."/>
            <person name="Sheth M."/>
            <person name="Batra D."/>
            <person name="Juieng P."/>
            <person name="Loparev V.N."/>
            <person name="McQuiston J.R."/>
            <person name="Lan Y."/>
            <person name="Ma Y."/>
            <person name="Xu J."/>
        </authorList>
    </citation>
    <scope>NUCLEOTIDE SEQUENCE</scope>
</reference>
<reference evidence="2" key="8">
    <citation type="journal article" date="2018" name="J. ISSAAS">
        <title>In Silico Identification of Three Types of Integrative and Conjugative Elements (ICEs) in Elizabethkingia anophelis Strains Isolated from Around the World.</title>
        <authorList>
            <person name="Xu J."/>
            <person name="Pei D."/>
            <person name="Nicholson A."/>
            <person name="Lan Y."/>
            <person name="Xia Q."/>
        </authorList>
    </citation>
    <scope>NUCLEOTIDE SEQUENCE</scope>
</reference>
<dbReference type="EMBL" id="BK010616">
    <property type="protein sequence ID" value="DAC76143.1"/>
    <property type="molecule type" value="Genomic_DNA"/>
</dbReference>